<dbReference type="AlphaFoldDB" id="A0ABD3C2E6"/>
<dbReference type="InterPro" id="IPR043502">
    <property type="entry name" value="DNA/RNA_pol_sf"/>
</dbReference>
<organism evidence="2 3">
    <name type="scientific">Castilleja foliolosa</name>
    <dbReference type="NCBI Taxonomy" id="1961234"/>
    <lineage>
        <taxon>Eukaryota</taxon>
        <taxon>Viridiplantae</taxon>
        <taxon>Streptophyta</taxon>
        <taxon>Embryophyta</taxon>
        <taxon>Tracheophyta</taxon>
        <taxon>Spermatophyta</taxon>
        <taxon>Magnoliopsida</taxon>
        <taxon>eudicotyledons</taxon>
        <taxon>Gunneridae</taxon>
        <taxon>Pentapetalae</taxon>
        <taxon>asterids</taxon>
        <taxon>lamiids</taxon>
        <taxon>Lamiales</taxon>
        <taxon>Orobanchaceae</taxon>
        <taxon>Pedicularideae</taxon>
        <taxon>Castillejinae</taxon>
        <taxon>Castilleja</taxon>
    </lineage>
</organism>
<dbReference type="CDD" id="cd09272">
    <property type="entry name" value="RNase_HI_RT_Ty1"/>
    <property type="match status" value="1"/>
</dbReference>
<accession>A0ABD3C2E6</accession>
<evidence type="ECO:0000259" key="1">
    <source>
        <dbReference type="Pfam" id="PF07727"/>
    </source>
</evidence>
<reference evidence="3" key="1">
    <citation type="journal article" date="2024" name="IScience">
        <title>Strigolactones Initiate the Formation of Haustorium-like Structures in Castilleja.</title>
        <authorList>
            <person name="Buerger M."/>
            <person name="Peterson D."/>
            <person name="Chory J."/>
        </authorList>
    </citation>
    <scope>NUCLEOTIDE SEQUENCE [LARGE SCALE GENOMIC DNA]</scope>
</reference>
<dbReference type="EMBL" id="JAVIJP010000054">
    <property type="protein sequence ID" value="KAL3623658.1"/>
    <property type="molecule type" value="Genomic_DNA"/>
</dbReference>
<dbReference type="SUPFAM" id="SSF56672">
    <property type="entry name" value="DNA/RNA polymerases"/>
    <property type="match status" value="1"/>
</dbReference>
<dbReference type="PANTHER" id="PTHR11439">
    <property type="entry name" value="GAG-POL-RELATED RETROTRANSPOSON"/>
    <property type="match status" value="1"/>
</dbReference>
<dbReference type="InterPro" id="IPR013103">
    <property type="entry name" value="RVT_2"/>
</dbReference>
<comment type="caution">
    <text evidence="2">The sequence shown here is derived from an EMBL/GenBank/DDBJ whole genome shotgun (WGS) entry which is preliminary data.</text>
</comment>
<evidence type="ECO:0000313" key="3">
    <source>
        <dbReference type="Proteomes" id="UP001632038"/>
    </source>
</evidence>
<evidence type="ECO:0000313" key="2">
    <source>
        <dbReference type="EMBL" id="KAL3623658.1"/>
    </source>
</evidence>
<feature type="domain" description="Reverse transcriptase Ty1/copia-type" evidence="1">
    <location>
        <begin position="2"/>
        <end position="231"/>
    </location>
</feature>
<protein>
    <recommendedName>
        <fullName evidence="1">Reverse transcriptase Ty1/copia-type domain-containing protein</fullName>
    </recommendedName>
</protein>
<proteinExistence type="predicted"/>
<name>A0ABD3C2E6_9LAMI</name>
<dbReference type="Pfam" id="PF07727">
    <property type="entry name" value="RVT_2"/>
    <property type="match status" value="1"/>
</dbReference>
<dbReference type="Proteomes" id="UP001632038">
    <property type="component" value="Unassembled WGS sequence"/>
</dbReference>
<sequence>MGCKWVFKVKEGISGMERPRYKARLVAKGFTQREGVDYNEIFAPVVKQTTIRLILALVTNLDLELDQMDVTTAFLHGELEEEIFMNQPTGFEKGENKVCLLKKSLYGLKQAPRQWNKRFDLFMNSIGYKRSMYDNCAYTNGGNDWSTRVLLLLYVDDILIIGKSRKIVDGLKSKLKMEFEMKDMGKASKILGIDISRNRKTRTMTLSQHKYLEKVLGKYGMSDCKPVITPLSSQFKLESCDQSDSAEKEKDEIEDYPFANVIGSLMYAMVCTRPDLAYSLSILSRYMGNPKRVHWQAAKWLMKYIRGTMNVCLCYRKSDRGGNLVEGFVDSDYAGCVDTRKSTTGYVFTCLGGAISWKSRLQKVVALSSTEAEYMAATEAVKEAIWLRGFVNELLNVDEIITVHCDNQSALHLAKNPIFHERSKHIDVRLHFIREVVSRNEVLLEKIRTDENPADMLTKVLPTVKFKYCLETIQVKEEGASAPCN</sequence>
<dbReference type="PANTHER" id="PTHR11439:SF491">
    <property type="entry name" value="INTEGRASE CATALYTIC DOMAIN-CONTAINING PROTEIN"/>
    <property type="match status" value="1"/>
</dbReference>
<keyword evidence="3" id="KW-1185">Reference proteome</keyword>
<gene>
    <name evidence="2" type="ORF">CASFOL_032474</name>
</gene>